<dbReference type="EMBL" id="BGZK01000612">
    <property type="protein sequence ID" value="GBP52956.1"/>
    <property type="molecule type" value="Genomic_DNA"/>
</dbReference>
<evidence type="ECO:0000313" key="1">
    <source>
        <dbReference type="EMBL" id="GBP52956.1"/>
    </source>
</evidence>
<reference evidence="1 2" key="1">
    <citation type="journal article" date="2019" name="Commun. Biol.">
        <title>The bagworm genome reveals a unique fibroin gene that provides high tensile strength.</title>
        <authorList>
            <person name="Kono N."/>
            <person name="Nakamura H."/>
            <person name="Ohtoshi R."/>
            <person name="Tomita M."/>
            <person name="Numata K."/>
            <person name="Arakawa K."/>
        </authorList>
    </citation>
    <scope>NUCLEOTIDE SEQUENCE [LARGE SCALE GENOMIC DNA]</scope>
</reference>
<accession>A0A4C1WNA1</accession>
<evidence type="ECO:0000313" key="2">
    <source>
        <dbReference type="Proteomes" id="UP000299102"/>
    </source>
</evidence>
<sequence length="115" mass="12767">MRGGYQNFNIFVRVCMDRRFLTPASSAICEHTAARRVTVRPAGVPCAACTVCVDGDEKLYKREQSTHRSYETFAAVLLGTARRFVLACDSSLVDPASSYMLVSKTKPCMSQCKPY</sequence>
<gene>
    <name evidence="1" type="ORF">EVAR_47611_1</name>
</gene>
<dbReference type="OrthoDB" id="7508359at2759"/>
<protein>
    <submittedName>
        <fullName evidence="1">Uncharacterized protein</fullName>
    </submittedName>
</protein>
<proteinExistence type="predicted"/>
<organism evidence="1 2">
    <name type="scientific">Eumeta variegata</name>
    <name type="common">Bagworm moth</name>
    <name type="synonym">Eumeta japonica</name>
    <dbReference type="NCBI Taxonomy" id="151549"/>
    <lineage>
        <taxon>Eukaryota</taxon>
        <taxon>Metazoa</taxon>
        <taxon>Ecdysozoa</taxon>
        <taxon>Arthropoda</taxon>
        <taxon>Hexapoda</taxon>
        <taxon>Insecta</taxon>
        <taxon>Pterygota</taxon>
        <taxon>Neoptera</taxon>
        <taxon>Endopterygota</taxon>
        <taxon>Lepidoptera</taxon>
        <taxon>Glossata</taxon>
        <taxon>Ditrysia</taxon>
        <taxon>Tineoidea</taxon>
        <taxon>Psychidae</taxon>
        <taxon>Oiketicinae</taxon>
        <taxon>Eumeta</taxon>
    </lineage>
</organism>
<name>A0A4C1WNA1_EUMVA</name>
<dbReference type="Proteomes" id="UP000299102">
    <property type="component" value="Unassembled WGS sequence"/>
</dbReference>
<comment type="caution">
    <text evidence="1">The sequence shown here is derived from an EMBL/GenBank/DDBJ whole genome shotgun (WGS) entry which is preliminary data.</text>
</comment>
<keyword evidence="2" id="KW-1185">Reference proteome</keyword>
<dbReference type="AlphaFoldDB" id="A0A4C1WNA1"/>